<feature type="domain" description="VOC" evidence="1">
    <location>
        <begin position="170"/>
        <end position="289"/>
    </location>
</feature>
<dbReference type="AlphaFoldDB" id="A0A1H7GRT3"/>
<dbReference type="Proteomes" id="UP000198916">
    <property type="component" value="Unassembled WGS sequence"/>
</dbReference>
<dbReference type="InterPro" id="IPR029068">
    <property type="entry name" value="Glyas_Bleomycin-R_OHBP_Dase"/>
</dbReference>
<accession>A0A1H7GRT3</accession>
<evidence type="ECO:0000259" key="1">
    <source>
        <dbReference type="PROSITE" id="PS51819"/>
    </source>
</evidence>
<dbReference type="PANTHER" id="PTHR36110:SF2">
    <property type="entry name" value="RING-CLEAVING DIOXYGENASE MHQE-RELATED"/>
    <property type="match status" value="1"/>
</dbReference>
<reference evidence="3" key="1">
    <citation type="submission" date="2016-10" db="EMBL/GenBank/DDBJ databases">
        <authorList>
            <person name="Varghese N."/>
            <person name="Submissions S."/>
        </authorList>
    </citation>
    <scope>NUCLEOTIDE SEQUENCE [LARGE SCALE GENOMIC DNA]</scope>
    <source>
        <strain evidence="3">Jip14</strain>
    </source>
</reference>
<dbReference type="PANTHER" id="PTHR36110">
    <property type="entry name" value="RING-CLEAVING DIOXYGENASE MHQE-RELATED"/>
    <property type="match status" value="1"/>
</dbReference>
<dbReference type="InterPro" id="IPR004360">
    <property type="entry name" value="Glyas_Fos-R_dOase_dom"/>
</dbReference>
<evidence type="ECO:0000313" key="3">
    <source>
        <dbReference type="Proteomes" id="UP000198916"/>
    </source>
</evidence>
<dbReference type="CDD" id="cd08347">
    <property type="entry name" value="PcpA_C_like"/>
    <property type="match status" value="1"/>
</dbReference>
<dbReference type="CDD" id="cd08346">
    <property type="entry name" value="PcpA_N_like"/>
    <property type="match status" value="1"/>
</dbReference>
<sequence>MWPAYFCINKERNNSMDYKILGIHHITAIAGDAKRNYDFYTRVLGLRMVKKTVNFDDPETYHFYFGDEVGTPGTILTFFPWGNRVHQGRRGTQQVTEIGYAVPEGSLEFWRQRLDANNVIYNNVAEKFGEQYLSFIDPDGLKLELTVPKKADTRTPWETDEVKAEHATRGFHHITITTSKMDATARILTDVFGYRLLEQEVNRYRFIIDTVAHASLVDIVEVPGEAAGLVAGGSVHHVAFRVKDEASLMHFREKVIAQGLNITEKIDRNYFYSLYFREPGGVLFEIATDNPGFATDETVAELGSGLKLPPQYEGYRRRIENVLPRLD</sequence>
<dbReference type="Gene3D" id="3.10.180.10">
    <property type="entry name" value="2,3-Dihydroxybiphenyl 1,2-Dioxygenase, domain 1"/>
    <property type="match status" value="2"/>
</dbReference>
<dbReference type="SUPFAM" id="SSF54593">
    <property type="entry name" value="Glyoxalase/Bleomycin resistance protein/Dihydroxybiphenyl dioxygenase"/>
    <property type="match status" value="1"/>
</dbReference>
<dbReference type="InterPro" id="IPR052537">
    <property type="entry name" value="Extradiol_RC_dioxygenase"/>
</dbReference>
<gene>
    <name evidence="2" type="ORF">SAMN05421740_101780</name>
</gene>
<evidence type="ECO:0000313" key="2">
    <source>
        <dbReference type="EMBL" id="SEK40734.1"/>
    </source>
</evidence>
<name>A0A1H7GRT3_9SPHI</name>
<dbReference type="STRING" id="332977.SAMN05421740_101780"/>
<proteinExistence type="predicted"/>
<protein>
    <submittedName>
        <fullName evidence="2">Glyoxalase family protein</fullName>
    </submittedName>
</protein>
<dbReference type="PROSITE" id="PS51819">
    <property type="entry name" value="VOC"/>
    <property type="match status" value="2"/>
</dbReference>
<organism evidence="2 3">
    <name type="scientific">Parapedobacter koreensis</name>
    <dbReference type="NCBI Taxonomy" id="332977"/>
    <lineage>
        <taxon>Bacteria</taxon>
        <taxon>Pseudomonadati</taxon>
        <taxon>Bacteroidota</taxon>
        <taxon>Sphingobacteriia</taxon>
        <taxon>Sphingobacteriales</taxon>
        <taxon>Sphingobacteriaceae</taxon>
        <taxon>Parapedobacter</taxon>
    </lineage>
</organism>
<dbReference type="InterPro" id="IPR037523">
    <property type="entry name" value="VOC_core"/>
</dbReference>
<keyword evidence="3" id="KW-1185">Reference proteome</keyword>
<feature type="domain" description="VOC" evidence="1">
    <location>
        <begin position="22"/>
        <end position="148"/>
    </location>
</feature>
<dbReference type="EMBL" id="FNZR01000001">
    <property type="protein sequence ID" value="SEK40734.1"/>
    <property type="molecule type" value="Genomic_DNA"/>
</dbReference>
<dbReference type="Pfam" id="PF00903">
    <property type="entry name" value="Glyoxalase"/>
    <property type="match status" value="2"/>
</dbReference>